<proteinExistence type="predicted"/>
<dbReference type="AlphaFoldDB" id="A0A6C0AHS8"/>
<evidence type="ECO:0000313" key="1">
    <source>
        <dbReference type="EMBL" id="QHS79329.1"/>
    </source>
</evidence>
<dbReference type="EMBL" id="MN740630">
    <property type="protein sequence ID" value="QHS79329.1"/>
    <property type="molecule type" value="Genomic_DNA"/>
</dbReference>
<protein>
    <submittedName>
        <fullName evidence="1">Uncharacterized protein</fullName>
    </submittedName>
</protein>
<reference evidence="1" key="1">
    <citation type="journal article" date="2020" name="Nature">
        <title>Giant virus diversity and host interactions through global metagenomics.</title>
        <authorList>
            <person name="Schulz F."/>
            <person name="Roux S."/>
            <person name="Paez-Espino D."/>
            <person name="Jungbluth S."/>
            <person name="Walsh D.A."/>
            <person name="Denef V.J."/>
            <person name="McMahon K.D."/>
            <person name="Konstantinidis K.T."/>
            <person name="Eloe-Fadrosh E.A."/>
            <person name="Kyrpides N.C."/>
            <person name="Woyke T."/>
        </authorList>
    </citation>
    <scope>NUCLEOTIDE SEQUENCE</scope>
    <source>
        <strain evidence="1">GVMAG-S-1035118-87</strain>
    </source>
</reference>
<name>A0A6C0AHS8_9ZZZZ</name>
<organism evidence="1">
    <name type="scientific">viral metagenome</name>
    <dbReference type="NCBI Taxonomy" id="1070528"/>
    <lineage>
        <taxon>unclassified sequences</taxon>
        <taxon>metagenomes</taxon>
        <taxon>organismal metagenomes</taxon>
    </lineage>
</organism>
<accession>A0A6C0AHS8</accession>
<sequence length="267" mass="31861">MTKLYEVNRCSFPFDEDFKVLIKNERESPEAQALKECKTKDQFEKVQETLRIYLKKKYPTYFKIRYADMFAFAIALVHPHLDKCTTWEDIKFHCLEDNPDSGFDWTHDSSFTNMKSICVCGHLINACNSYIVHHEDGPLRIVLGSCCIQKSKIVDDFELVQKRRKEYLKKLEKQHIKKWTDYNDTLMRMHQTRIQQQIDTWKNYNDKLMHMHRTRIGTSCSICKKSIKAEFKICWGCRETHYDKCDCGKSKQKQYPRCYTCANFLPL</sequence>